<feature type="compositionally biased region" description="Low complexity" evidence="1">
    <location>
        <begin position="488"/>
        <end position="502"/>
    </location>
</feature>
<dbReference type="PRINTS" id="PR02082">
    <property type="entry name" value="GLC7IP4"/>
</dbReference>
<dbReference type="GO" id="GO:0005737">
    <property type="term" value="C:cytoplasm"/>
    <property type="evidence" value="ECO:0007669"/>
    <property type="project" value="InterPro"/>
</dbReference>
<proteinExistence type="predicted"/>
<dbReference type="VEuPathDB" id="FungiDB:CAWG_01581"/>
<feature type="compositionally biased region" description="Low complexity" evidence="1">
    <location>
        <begin position="766"/>
        <end position="798"/>
    </location>
</feature>
<dbReference type="OMA" id="WYKKPAV"/>
<protein>
    <submittedName>
        <fullName evidence="2">Uncharacterized protein</fullName>
    </submittedName>
</protein>
<feature type="compositionally biased region" description="Polar residues" evidence="1">
    <location>
        <begin position="523"/>
        <end position="535"/>
    </location>
</feature>
<dbReference type="AlphaFoldDB" id="C4YL66"/>
<evidence type="ECO:0000313" key="3">
    <source>
        <dbReference type="Proteomes" id="UP000001429"/>
    </source>
</evidence>
<evidence type="ECO:0000256" key="1">
    <source>
        <dbReference type="SAM" id="MobiDB-lite"/>
    </source>
</evidence>
<feature type="compositionally biased region" description="Low complexity" evidence="1">
    <location>
        <begin position="597"/>
        <end position="639"/>
    </location>
</feature>
<dbReference type="HOGENOM" id="CLU_317348_0_0_1"/>
<organism evidence="2 3">
    <name type="scientific">Candida albicans (strain WO-1)</name>
    <name type="common">Yeast</name>
    <dbReference type="NCBI Taxonomy" id="294748"/>
    <lineage>
        <taxon>Eukaryota</taxon>
        <taxon>Fungi</taxon>
        <taxon>Dikarya</taxon>
        <taxon>Ascomycota</taxon>
        <taxon>Saccharomycotina</taxon>
        <taxon>Pichiomycetes</taxon>
        <taxon>Debaryomycetaceae</taxon>
        <taxon>Candida/Lodderomyces clade</taxon>
        <taxon>Candida</taxon>
    </lineage>
</organism>
<dbReference type="EMBL" id="CM000309">
    <property type="protein sequence ID" value="EEQ43347.1"/>
    <property type="molecule type" value="Genomic_DNA"/>
</dbReference>
<evidence type="ECO:0000313" key="2">
    <source>
        <dbReference type="EMBL" id="EEQ43347.1"/>
    </source>
</evidence>
<gene>
    <name evidence="2" type="ORF">CAWG_01581</name>
</gene>
<dbReference type="OrthoDB" id="4087202at2759"/>
<feature type="region of interest" description="Disordered" evidence="1">
    <location>
        <begin position="1"/>
        <end position="38"/>
    </location>
</feature>
<accession>C4YL66</accession>
<reference evidence="2 3" key="1">
    <citation type="journal article" date="2009" name="Nature">
        <title>Evolution of pathogenicity and sexual reproduction in eight Candida genomes.</title>
        <authorList>
            <person name="Butler G."/>
            <person name="Rasmussen M.D."/>
            <person name="Lin M.F."/>
            <person name="Santos M.A."/>
            <person name="Sakthikumar S."/>
            <person name="Munro C.A."/>
            <person name="Rheinbay E."/>
            <person name="Grabherr M."/>
            <person name="Forche A."/>
            <person name="Reedy J.L."/>
            <person name="Agrafioti I."/>
            <person name="Arnaud M.B."/>
            <person name="Bates S."/>
            <person name="Brown A.J."/>
            <person name="Brunke S."/>
            <person name="Costanzo M.C."/>
            <person name="Fitzpatrick D.A."/>
            <person name="de Groot P.W."/>
            <person name="Harris D."/>
            <person name="Hoyer L.L."/>
            <person name="Hube B."/>
            <person name="Klis F.M."/>
            <person name="Kodira C."/>
            <person name="Lennard N."/>
            <person name="Logue M.E."/>
            <person name="Martin R."/>
            <person name="Neiman A.M."/>
            <person name="Nikolaou E."/>
            <person name="Quail M.A."/>
            <person name="Quinn J."/>
            <person name="Santos M.C."/>
            <person name="Schmitzberger F.F."/>
            <person name="Sherlock G."/>
            <person name="Shah P."/>
            <person name="Silverstein K.A."/>
            <person name="Skrzypek M.S."/>
            <person name="Soll D."/>
            <person name="Staggs R."/>
            <person name="Stansfield I."/>
            <person name="Stumpf M.P."/>
            <person name="Sudbery P.E."/>
            <person name="Srikantha T."/>
            <person name="Zeng Q."/>
            <person name="Berman J."/>
            <person name="Berriman M."/>
            <person name="Heitman J."/>
            <person name="Gow N.A."/>
            <person name="Lorenz M.C."/>
            <person name="Birren B.W."/>
            <person name="Kellis M."/>
            <person name="Cuomo C.A."/>
        </authorList>
    </citation>
    <scope>NUCLEOTIDE SEQUENCE [LARGE SCALE GENOMIC DNA]</scope>
    <source>
        <strain evidence="2 3">WO-1</strain>
    </source>
</reference>
<dbReference type="GO" id="GO:0019888">
    <property type="term" value="F:protein phosphatase regulator activity"/>
    <property type="evidence" value="ECO:0007669"/>
    <property type="project" value="InterPro"/>
</dbReference>
<sequence>MDQNSVSPEVAVEKKSGSISDNGKTNEENASKPQVKQTSTHYTPKLITSLDCKILQYQYNIYKLEKSISHIRKLQTECQGSPNLPLLHYIVLLVGCTFSINDKAFDPKLDILSNFQLFRSTTINITATTSHIPYDTPDLPITPLNDIPEISTSIKCLKQLESLCNTCLQGYKKKLDQAKVEKSNELGNVDSIDAYYSTIEKIVSNDIFNNDIDLVFSDSTFNLPIDNVDLMANENFQEATLIDMDIKELFIIVQYIERSLNFLKPTITKLKQPQCSDPYALHKIFLLTQRLNDIYTIVRRYGRKIYLSNYQHLTDSKFLFHCKNPQFFKNNILKDMNDFFNSMKKNGTLIANLTRFVRQDSRFETNSKNITNNMNFTNQGLLTVETTITKLKEFGMSWIVSELKFRRVYQLPKKNLFDIYQTVPEFKQRTTPPTVSITGPNPSSSPASASTNTGKSKTDNSTPNGSQPAKKPLEKSETNNEGTKSRSRSSSVSSITSNGSSSGLMRRGSISSPIKPSPLSLPQNGRNSPRTSRPNSMLFLHPNSSTSNLESDPEKKSSAPLSPSTGPGAGTITRRRSNSQPIGRDAIIATSGAATALTRNSSLSSRTSSPLRSPSTSNNMTAGSPTTTTTEKASSPTPSRITQKLLMVQEEETPSLAQKSASAATKLSASQRFQQRVREAAKNGDLVTQKKETFTSVTFDPNDTSKLSIRKYSEIPTSPETEVQAKEEEPVPVKVAVAPQRRTRDQVTRHNTQRNSHIPMPKNTDTKSSNSSIDQKSSSSNNSTGSVSNSTSTTTTTTTISKKVRFTGVPEWTEAEDAPTKYSHAILRNFAVFRHPIKTAKAHNSKSDQLLHEEIKFLVMCSFIRSLFLLLSIPLLKLAYPNKLEVGVSLFLFCIYIFDGD</sequence>
<keyword evidence="3" id="KW-1185">Reference proteome</keyword>
<dbReference type="PaxDb" id="5476-C4YL66"/>
<feature type="region of interest" description="Disordered" evidence="1">
    <location>
        <begin position="717"/>
        <end position="798"/>
    </location>
</feature>
<feature type="compositionally biased region" description="Low complexity" evidence="1">
    <location>
        <begin position="509"/>
        <end position="522"/>
    </location>
</feature>
<dbReference type="GO" id="GO:0008157">
    <property type="term" value="F:protein phosphatase 1 binding"/>
    <property type="evidence" value="ECO:0007669"/>
    <property type="project" value="InterPro"/>
</dbReference>
<name>C4YL66_CANAW</name>
<feature type="compositionally biased region" description="Low complexity" evidence="1">
    <location>
        <begin position="438"/>
        <end position="454"/>
    </location>
</feature>
<dbReference type="InterPro" id="IPR026241">
    <property type="entry name" value="GIP4"/>
</dbReference>
<dbReference type="Proteomes" id="UP000001429">
    <property type="component" value="Chromosome R"/>
</dbReference>
<feature type="region of interest" description="Disordered" evidence="1">
    <location>
        <begin position="430"/>
        <end position="641"/>
    </location>
</feature>